<sequence length="181" mass="20267">MSGSRAPTTPSRTDVPIHRKSKNYADSLVPRPEKVKHLSDSGLSGREASKPAPNGSSGSDTFLIVPDPTYFPRDKPAEIEEGALIADGDRYNVLQRENYLSAEEYGIEQRGGCCMQLGHTMLRVLRLMRRDLCSTICEFVIPILFIVGSVILWVIFGKESQSETRFMTRQPQSRSRSLSIY</sequence>
<name>A0A7G2C6T7_9TRYP</name>
<protein>
    <submittedName>
        <fullName evidence="3">Uncharacterized protein</fullName>
    </submittedName>
</protein>
<evidence type="ECO:0000256" key="1">
    <source>
        <dbReference type="SAM" id="MobiDB-lite"/>
    </source>
</evidence>
<dbReference type="VEuPathDB" id="TriTrypDB:ADEAN_000297500"/>
<proteinExistence type="predicted"/>
<dbReference type="AlphaFoldDB" id="A0A7G2C6T7"/>
<dbReference type="Proteomes" id="UP000515908">
    <property type="component" value="Chromosome 05"/>
</dbReference>
<feature type="compositionally biased region" description="Polar residues" evidence="1">
    <location>
        <begin position="1"/>
        <end position="12"/>
    </location>
</feature>
<accession>A0A7G2C6T7</accession>
<keyword evidence="4" id="KW-1185">Reference proteome</keyword>
<feature type="transmembrane region" description="Helical" evidence="2">
    <location>
        <begin position="132"/>
        <end position="156"/>
    </location>
</feature>
<evidence type="ECO:0000313" key="3">
    <source>
        <dbReference type="EMBL" id="CAD2215520.1"/>
    </source>
</evidence>
<organism evidence="3 4">
    <name type="scientific">Angomonas deanei</name>
    <dbReference type="NCBI Taxonomy" id="59799"/>
    <lineage>
        <taxon>Eukaryota</taxon>
        <taxon>Discoba</taxon>
        <taxon>Euglenozoa</taxon>
        <taxon>Kinetoplastea</taxon>
        <taxon>Metakinetoplastina</taxon>
        <taxon>Trypanosomatida</taxon>
        <taxon>Trypanosomatidae</taxon>
        <taxon>Strigomonadinae</taxon>
        <taxon>Angomonas</taxon>
    </lineage>
</organism>
<keyword evidence="2" id="KW-0812">Transmembrane</keyword>
<keyword evidence="2" id="KW-1133">Transmembrane helix</keyword>
<dbReference type="EMBL" id="LR877149">
    <property type="protein sequence ID" value="CAD2215520.1"/>
    <property type="molecule type" value="Genomic_DNA"/>
</dbReference>
<evidence type="ECO:0000256" key="2">
    <source>
        <dbReference type="SAM" id="Phobius"/>
    </source>
</evidence>
<gene>
    <name evidence="3" type="ORF">ADEAN_000297500</name>
</gene>
<feature type="region of interest" description="Disordered" evidence="1">
    <location>
        <begin position="1"/>
        <end position="62"/>
    </location>
</feature>
<reference evidence="3 4" key="1">
    <citation type="submission" date="2020-08" db="EMBL/GenBank/DDBJ databases">
        <authorList>
            <person name="Newling K."/>
            <person name="Davey J."/>
            <person name="Forrester S."/>
        </authorList>
    </citation>
    <scope>NUCLEOTIDE SEQUENCE [LARGE SCALE GENOMIC DNA]</scope>
    <source>
        <strain evidence="4">Crithidia deanei Carvalho (ATCC PRA-265)</strain>
    </source>
</reference>
<evidence type="ECO:0000313" key="4">
    <source>
        <dbReference type="Proteomes" id="UP000515908"/>
    </source>
</evidence>
<keyword evidence="2" id="KW-0472">Membrane</keyword>